<evidence type="ECO:0000313" key="7">
    <source>
        <dbReference type="EMBL" id="ARF60232.1"/>
    </source>
</evidence>
<evidence type="ECO:0000256" key="1">
    <source>
        <dbReference type="ARBA" id="ARBA00004196"/>
    </source>
</evidence>
<comment type="similarity">
    <text evidence="2">Belongs to the bacterial solute-binding protein 2 family.</text>
</comment>
<evidence type="ECO:0000313" key="8">
    <source>
        <dbReference type="Proteomes" id="UP000192445"/>
    </source>
</evidence>
<sequence>MMIQRRSRTLAVACVLATALAAAGCAKSETSDDAGGDSGQAAQEAKTPDSSSGSGCKLETYGAPELDLKDAVVGFSQSEKEANPFRIAETQSIRDEAKKVGVKKLLTTNAQSQLSKQISDIQDMLSQGAQFLIVAPLNSDGLEPALKAAAAKKVPVLTIDRKVNSTACKDYVAFLGSDFVEQGKRAADAMIKTTGGKGKVAILLGASGNNVTTDRTKGFVDQIEAKAPGLEIVAQQTGEFARDKGQQVMEQLIQSKPDITAVYAENDEMGLGAVTALKAAGKKPGKDVKIVSVDGTRNAVQALVNGEYNAVIESNPRFGPLAFATAQKFYAGEAIPENVIIADRAYDESNAEKSLGGAY</sequence>
<dbReference type="InterPro" id="IPR025997">
    <property type="entry name" value="SBP_2_dom"/>
</dbReference>
<dbReference type="PANTHER" id="PTHR46847:SF3">
    <property type="entry name" value="GALACTOFURANOSE-BINDING PROTEIN YTFQ"/>
    <property type="match status" value="1"/>
</dbReference>
<organism evidence="7 8">
    <name type="scientific">Streptomyces violaceoruber</name>
    <dbReference type="NCBI Taxonomy" id="1935"/>
    <lineage>
        <taxon>Bacteria</taxon>
        <taxon>Bacillati</taxon>
        <taxon>Actinomycetota</taxon>
        <taxon>Actinomycetes</taxon>
        <taxon>Kitasatosporales</taxon>
        <taxon>Streptomycetaceae</taxon>
        <taxon>Streptomyces</taxon>
        <taxon>Streptomyces violaceoruber group</taxon>
    </lineage>
</organism>
<evidence type="ECO:0000256" key="3">
    <source>
        <dbReference type="ARBA" id="ARBA00022729"/>
    </source>
</evidence>
<dbReference type="EMBL" id="CP020570">
    <property type="protein sequence ID" value="ARF60232.1"/>
    <property type="molecule type" value="Genomic_DNA"/>
</dbReference>
<evidence type="ECO:0000256" key="2">
    <source>
        <dbReference type="ARBA" id="ARBA00007639"/>
    </source>
</evidence>
<dbReference type="SUPFAM" id="SSF53822">
    <property type="entry name" value="Periplasmic binding protein-like I"/>
    <property type="match status" value="1"/>
</dbReference>
<dbReference type="RefSeq" id="WP_030189837.1">
    <property type="nucleotide sequence ID" value="NZ_CP020570.1"/>
</dbReference>
<dbReference type="Pfam" id="PF13407">
    <property type="entry name" value="Peripla_BP_4"/>
    <property type="match status" value="1"/>
</dbReference>
<feature type="domain" description="Periplasmic binding protein" evidence="6">
    <location>
        <begin position="81"/>
        <end position="327"/>
    </location>
</feature>
<dbReference type="PANTHER" id="PTHR46847">
    <property type="entry name" value="D-ALLOSE-BINDING PERIPLASMIC PROTEIN-RELATED"/>
    <property type="match status" value="1"/>
</dbReference>
<feature type="signal peptide" evidence="5">
    <location>
        <begin position="1"/>
        <end position="21"/>
    </location>
</feature>
<keyword evidence="3 5" id="KW-0732">Signal</keyword>
<dbReference type="CDD" id="cd06309">
    <property type="entry name" value="PBP1_galactofuranose_YtfQ-like"/>
    <property type="match status" value="1"/>
</dbReference>
<evidence type="ECO:0000259" key="6">
    <source>
        <dbReference type="Pfam" id="PF13407"/>
    </source>
</evidence>
<dbReference type="PROSITE" id="PS51257">
    <property type="entry name" value="PROKAR_LIPOPROTEIN"/>
    <property type="match status" value="1"/>
</dbReference>
<dbReference type="KEGG" id="svu:B1H20_01645"/>
<accession>A0A1V0U5K2</accession>
<dbReference type="Proteomes" id="UP000192445">
    <property type="component" value="Chromosome"/>
</dbReference>
<comment type="subcellular location">
    <subcellularLocation>
        <location evidence="1">Cell envelope</location>
    </subcellularLocation>
</comment>
<gene>
    <name evidence="7" type="ORF">B1H20_01645</name>
</gene>
<protein>
    <submittedName>
        <fullName evidence="7">LacI family transcriptional regulator</fullName>
    </submittedName>
</protein>
<evidence type="ECO:0000256" key="5">
    <source>
        <dbReference type="SAM" id="SignalP"/>
    </source>
</evidence>
<dbReference type="GO" id="GO:0030246">
    <property type="term" value="F:carbohydrate binding"/>
    <property type="evidence" value="ECO:0007669"/>
    <property type="project" value="UniProtKB-ARBA"/>
</dbReference>
<reference evidence="7 8" key="1">
    <citation type="submission" date="2017-03" db="EMBL/GenBank/DDBJ databases">
        <title>Complete Genome Sequence of a natural compounds producer, Streptomyces violaceus S21.</title>
        <authorList>
            <person name="Zhong C."/>
            <person name="Zhao Z."/>
            <person name="Fu J."/>
            <person name="Zong G."/>
            <person name="Qin R."/>
            <person name="Cao G."/>
        </authorList>
    </citation>
    <scope>NUCLEOTIDE SEQUENCE [LARGE SCALE GENOMIC DNA]</scope>
    <source>
        <strain evidence="7 8">S21</strain>
    </source>
</reference>
<dbReference type="STRING" id="1935.B1H20_01645"/>
<name>A0A1V0U5K2_STRVN</name>
<dbReference type="InterPro" id="IPR028082">
    <property type="entry name" value="Peripla_BP_I"/>
</dbReference>
<evidence type="ECO:0000256" key="4">
    <source>
        <dbReference type="SAM" id="MobiDB-lite"/>
    </source>
</evidence>
<dbReference type="Gene3D" id="3.40.50.2300">
    <property type="match status" value="2"/>
</dbReference>
<dbReference type="AlphaFoldDB" id="A0A1V0U5K2"/>
<dbReference type="GO" id="GO:0030313">
    <property type="term" value="C:cell envelope"/>
    <property type="evidence" value="ECO:0007669"/>
    <property type="project" value="UniProtKB-SubCell"/>
</dbReference>
<feature type="region of interest" description="Disordered" evidence="4">
    <location>
        <begin position="28"/>
        <end position="58"/>
    </location>
</feature>
<proteinExistence type="inferred from homology"/>
<feature type="chain" id="PRO_5038490216" evidence="5">
    <location>
        <begin position="22"/>
        <end position="359"/>
    </location>
</feature>
<dbReference type="OrthoDB" id="1957427at2"/>